<dbReference type="EMBL" id="KB446543">
    <property type="protein sequence ID" value="EME41036.1"/>
    <property type="molecule type" value="Genomic_DNA"/>
</dbReference>
<gene>
    <name evidence="1" type="ORF">DOTSEDRAFT_27620</name>
</gene>
<organism evidence="1 2">
    <name type="scientific">Dothistroma septosporum (strain NZE10 / CBS 128990)</name>
    <name type="common">Red band needle blight fungus</name>
    <name type="synonym">Mycosphaerella pini</name>
    <dbReference type="NCBI Taxonomy" id="675120"/>
    <lineage>
        <taxon>Eukaryota</taxon>
        <taxon>Fungi</taxon>
        <taxon>Dikarya</taxon>
        <taxon>Ascomycota</taxon>
        <taxon>Pezizomycotina</taxon>
        <taxon>Dothideomycetes</taxon>
        <taxon>Dothideomycetidae</taxon>
        <taxon>Mycosphaerellales</taxon>
        <taxon>Mycosphaerellaceae</taxon>
        <taxon>Dothistroma</taxon>
    </lineage>
</organism>
<dbReference type="Proteomes" id="UP000016933">
    <property type="component" value="Unassembled WGS sequence"/>
</dbReference>
<dbReference type="HOGENOM" id="CLU_2121024_0_0_1"/>
<accession>N1PI91</accession>
<reference evidence="2" key="1">
    <citation type="journal article" date="2012" name="PLoS Genet.">
        <title>The genomes of the fungal plant pathogens Cladosporium fulvum and Dothistroma septosporum reveal adaptation to different hosts and lifestyles but also signatures of common ancestry.</title>
        <authorList>
            <person name="de Wit P.J.G.M."/>
            <person name="van der Burgt A."/>
            <person name="Oekmen B."/>
            <person name="Stergiopoulos I."/>
            <person name="Abd-Elsalam K.A."/>
            <person name="Aerts A.L."/>
            <person name="Bahkali A.H."/>
            <person name="Beenen H.G."/>
            <person name="Chettri P."/>
            <person name="Cox M.P."/>
            <person name="Datema E."/>
            <person name="de Vries R.P."/>
            <person name="Dhillon B."/>
            <person name="Ganley A.R."/>
            <person name="Griffiths S.A."/>
            <person name="Guo Y."/>
            <person name="Hamelin R.C."/>
            <person name="Henrissat B."/>
            <person name="Kabir M.S."/>
            <person name="Jashni M.K."/>
            <person name="Kema G."/>
            <person name="Klaubauf S."/>
            <person name="Lapidus A."/>
            <person name="Levasseur A."/>
            <person name="Lindquist E."/>
            <person name="Mehrabi R."/>
            <person name="Ohm R.A."/>
            <person name="Owen T.J."/>
            <person name="Salamov A."/>
            <person name="Schwelm A."/>
            <person name="Schijlen E."/>
            <person name="Sun H."/>
            <person name="van den Burg H.A."/>
            <person name="van Ham R.C.H.J."/>
            <person name="Zhang S."/>
            <person name="Goodwin S.B."/>
            <person name="Grigoriev I.V."/>
            <person name="Collemare J."/>
            <person name="Bradshaw R.E."/>
        </authorList>
    </citation>
    <scope>NUCLEOTIDE SEQUENCE [LARGE SCALE GENOMIC DNA]</scope>
    <source>
        <strain evidence="2">NZE10 / CBS 128990</strain>
    </source>
</reference>
<proteinExistence type="predicted"/>
<name>N1PI91_DOTSN</name>
<evidence type="ECO:0000313" key="1">
    <source>
        <dbReference type="EMBL" id="EME41036.1"/>
    </source>
</evidence>
<reference evidence="1 2" key="2">
    <citation type="journal article" date="2012" name="PLoS Pathog.">
        <title>Diverse lifestyles and strategies of plant pathogenesis encoded in the genomes of eighteen Dothideomycetes fungi.</title>
        <authorList>
            <person name="Ohm R.A."/>
            <person name="Feau N."/>
            <person name="Henrissat B."/>
            <person name="Schoch C.L."/>
            <person name="Horwitz B.A."/>
            <person name="Barry K.W."/>
            <person name="Condon B.J."/>
            <person name="Copeland A.C."/>
            <person name="Dhillon B."/>
            <person name="Glaser F."/>
            <person name="Hesse C.N."/>
            <person name="Kosti I."/>
            <person name="LaButti K."/>
            <person name="Lindquist E.A."/>
            <person name="Lucas S."/>
            <person name="Salamov A.A."/>
            <person name="Bradshaw R.E."/>
            <person name="Ciuffetti L."/>
            <person name="Hamelin R.C."/>
            <person name="Kema G.H.J."/>
            <person name="Lawrence C."/>
            <person name="Scott J.A."/>
            <person name="Spatafora J.W."/>
            <person name="Turgeon B.G."/>
            <person name="de Wit P.J.G.M."/>
            <person name="Zhong S."/>
            <person name="Goodwin S.B."/>
            <person name="Grigoriev I.V."/>
        </authorList>
    </citation>
    <scope>NUCLEOTIDE SEQUENCE [LARGE SCALE GENOMIC DNA]</scope>
    <source>
        <strain evidence="2">NZE10 / CBS 128990</strain>
    </source>
</reference>
<dbReference type="AlphaFoldDB" id="N1PI91"/>
<sequence length="114" mass="13003">MDIFKALSASEGPHSVSQIAKQAEGGDENRIVRHLAAHGMVDQIGKDAHVTNHVTRDYTVSPTIGCEYTMLFTRRALSSMPDNFRDTGYKNHNNPKNTFRQHAYDKRDVWTWLK</sequence>
<keyword evidence="2" id="KW-1185">Reference proteome</keyword>
<protein>
    <submittedName>
        <fullName evidence="1">Uncharacterized protein</fullName>
    </submittedName>
</protein>
<dbReference type="OrthoDB" id="3639223at2759"/>
<evidence type="ECO:0000313" key="2">
    <source>
        <dbReference type="Proteomes" id="UP000016933"/>
    </source>
</evidence>
<dbReference type="eggNOG" id="KOG3178">
    <property type="taxonomic scope" value="Eukaryota"/>
</dbReference>